<evidence type="ECO:0000256" key="1">
    <source>
        <dbReference type="SAM" id="SignalP"/>
    </source>
</evidence>
<dbReference type="InterPro" id="IPR021729">
    <property type="entry name" value="DUF3298"/>
</dbReference>
<reference evidence="3 4" key="1">
    <citation type="submission" date="2017-07" db="EMBL/GenBank/DDBJ databases">
        <title>Draft Genome Sequences of Select Purple Nonsulfur Bacteria.</title>
        <authorList>
            <person name="Lasarre B."/>
            <person name="Mckinlay J.B."/>
        </authorList>
    </citation>
    <scope>NUCLEOTIDE SEQUENCE [LARGE SCALE GENOMIC DNA]</scope>
    <source>
        <strain evidence="3 4">DSM 5909</strain>
    </source>
</reference>
<feature type="domain" description="DUF3298" evidence="2">
    <location>
        <begin position="162"/>
        <end position="245"/>
    </location>
</feature>
<dbReference type="AlphaFoldDB" id="A0A327L6Y4"/>
<name>A0A327L6Y4_9BRAD</name>
<dbReference type="OrthoDB" id="4760806at2"/>
<feature type="chain" id="PRO_5016338484" description="DUF3298 domain-containing protein" evidence="1">
    <location>
        <begin position="37"/>
        <end position="271"/>
    </location>
</feature>
<accession>A0A327L6Y4</accession>
<dbReference type="Proteomes" id="UP000249130">
    <property type="component" value="Unassembled WGS sequence"/>
</dbReference>
<gene>
    <name evidence="3" type="ORF">CH341_00590</name>
</gene>
<keyword evidence="4" id="KW-1185">Reference proteome</keyword>
<evidence type="ECO:0000313" key="3">
    <source>
        <dbReference type="EMBL" id="RAI46096.1"/>
    </source>
</evidence>
<evidence type="ECO:0000313" key="4">
    <source>
        <dbReference type="Proteomes" id="UP000249130"/>
    </source>
</evidence>
<dbReference type="Pfam" id="PF11738">
    <property type="entry name" value="DUF3298"/>
    <property type="match status" value="1"/>
</dbReference>
<keyword evidence="1" id="KW-0732">Signal</keyword>
<proteinExistence type="predicted"/>
<dbReference type="Gene3D" id="3.90.640.20">
    <property type="entry name" value="Heat-shock cognate protein, ATPase"/>
    <property type="match status" value="1"/>
</dbReference>
<sequence length="271" mass="29404">MRRANSEPPSMMLALTARCLVAAAAVALAAALPAAADTVMSAKTRYLDMKVEIDSALKRMPGLFENLSAEGKTWGEANRRDADQAWRRDKSDFSDGRSWGFERTYTLFSTAGRYVGVLRRDYVYTGGAHPNTVVDTILWDTAAKKPVSVRPFFTETADNGPTMKALAKLIREAVAKEKKARGGDVASDLTKDEWLKGIEPSLLKLGPLVLAPSNETGKSGGLSVHFSPYAVGSYAEGLYTVVIPWRDFAQYLSPEGRAVFGGEPPPPAKDD</sequence>
<comment type="caution">
    <text evidence="3">The sequence shown here is derived from an EMBL/GenBank/DDBJ whole genome shotgun (WGS) entry which is preliminary data.</text>
</comment>
<dbReference type="Gene3D" id="3.30.565.40">
    <property type="entry name" value="Fervidobacterium nodosum Rt17-B1 like"/>
    <property type="match status" value="1"/>
</dbReference>
<dbReference type="InterPro" id="IPR037126">
    <property type="entry name" value="PdaC/RsiV-like_sf"/>
</dbReference>
<dbReference type="EMBL" id="NPEX01000002">
    <property type="protein sequence ID" value="RAI46096.1"/>
    <property type="molecule type" value="Genomic_DNA"/>
</dbReference>
<organism evidence="3 4">
    <name type="scientific">Rhodoplanes roseus</name>
    <dbReference type="NCBI Taxonomy" id="29409"/>
    <lineage>
        <taxon>Bacteria</taxon>
        <taxon>Pseudomonadati</taxon>
        <taxon>Pseudomonadota</taxon>
        <taxon>Alphaproteobacteria</taxon>
        <taxon>Hyphomicrobiales</taxon>
        <taxon>Nitrobacteraceae</taxon>
        <taxon>Rhodoplanes</taxon>
    </lineage>
</organism>
<feature type="signal peptide" evidence="1">
    <location>
        <begin position="1"/>
        <end position="36"/>
    </location>
</feature>
<evidence type="ECO:0000259" key="2">
    <source>
        <dbReference type="Pfam" id="PF11738"/>
    </source>
</evidence>
<protein>
    <recommendedName>
        <fullName evidence="2">DUF3298 domain-containing protein</fullName>
    </recommendedName>
</protein>